<protein>
    <recommendedName>
        <fullName evidence="4">Small multi-drug export protein</fullName>
    </recommendedName>
</protein>
<proteinExistence type="predicted"/>
<dbReference type="Proteomes" id="UP000245535">
    <property type="component" value="Unassembled WGS sequence"/>
</dbReference>
<organism evidence="2 3">
    <name type="scientific">Sediminitomix flava</name>
    <dbReference type="NCBI Taxonomy" id="379075"/>
    <lineage>
        <taxon>Bacteria</taxon>
        <taxon>Pseudomonadati</taxon>
        <taxon>Bacteroidota</taxon>
        <taxon>Cytophagia</taxon>
        <taxon>Cytophagales</taxon>
        <taxon>Flammeovirgaceae</taxon>
        <taxon>Sediminitomix</taxon>
    </lineage>
</organism>
<dbReference type="OrthoDB" id="1467737at2"/>
<keyword evidence="1" id="KW-0472">Membrane</keyword>
<feature type="transmembrane region" description="Helical" evidence="1">
    <location>
        <begin position="120"/>
        <end position="142"/>
    </location>
</feature>
<evidence type="ECO:0000313" key="2">
    <source>
        <dbReference type="EMBL" id="PWJ43733.1"/>
    </source>
</evidence>
<dbReference type="EMBL" id="QGDO01000001">
    <property type="protein sequence ID" value="PWJ43733.1"/>
    <property type="molecule type" value="Genomic_DNA"/>
</dbReference>
<feature type="transmembrane region" description="Helical" evidence="1">
    <location>
        <begin position="36"/>
        <end position="58"/>
    </location>
</feature>
<evidence type="ECO:0000256" key="1">
    <source>
        <dbReference type="SAM" id="Phobius"/>
    </source>
</evidence>
<keyword evidence="1" id="KW-1133">Transmembrane helix</keyword>
<keyword evidence="1" id="KW-0812">Transmembrane</keyword>
<evidence type="ECO:0000313" key="3">
    <source>
        <dbReference type="Proteomes" id="UP000245535"/>
    </source>
</evidence>
<feature type="transmembrane region" description="Helical" evidence="1">
    <location>
        <begin position="5"/>
        <end position="24"/>
    </location>
</feature>
<feature type="transmembrane region" description="Helical" evidence="1">
    <location>
        <begin position="88"/>
        <end position="114"/>
    </location>
</feature>
<evidence type="ECO:0008006" key="4">
    <source>
        <dbReference type="Google" id="ProtNLM"/>
    </source>
</evidence>
<keyword evidence="3" id="KW-1185">Reference proteome</keyword>
<dbReference type="AlphaFoldDB" id="A0A315ZEY4"/>
<gene>
    <name evidence="2" type="ORF">BC781_10179</name>
</gene>
<comment type="caution">
    <text evidence="2">The sequence shown here is derived from an EMBL/GenBank/DDBJ whole genome shotgun (WGS) entry which is preliminary data.</text>
</comment>
<dbReference type="RefSeq" id="WP_109615271.1">
    <property type="nucleotide sequence ID" value="NZ_QGDO01000001.1"/>
</dbReference>
<sequence>MIAQLLKYLSVVTGSMFKFVFGPITGLGMELHIIETITFTIVGMMMSVLILTLAGPVVRNKIIHRLIGKKRKIFSSRNRKAVKIWRSYGMFGVAFLTPLLLTPIGGTLVAVSFGERKIRIISYMFISAVVWSIIITSFFYFLGEEFGVLPTA</sequence>
<reference evidence="2 3" key="1">
    <citation type="submission" date="2018-03" db="EMBL/GenBank/DDBJ databases">
        <title>Genomic Encyclopedia of Archaeal and Bacterial Type Strains, Phase II (KMG-II): from individual species to whole genera.</title>
        <authorList>
            <person name="Goeker M."/>
        </authorList>
    </citation>
    <scope>NUCLEOTIDE SEQUENCE [LARGE SCALE GENOMIC DNA]</scope>
    <source>
        <strain evidence="2 3">DSM 28229</strain>
    </source>
</reference>
<name>A0A315ZEY4_SEDFL</name>
<accession>A0A315ZEY4</accession>